<dbReference type="EMBL" id="MLYV02000867">
    <property type="protein sequence ID" value="PSR76016.1"/>
    <property type="molecule type" value="Genomic_DNA"/>
</dbReference>
<evidence type="ECO:0000256" key="1">
    <source>
        <dbReference type="SAM" id="Phobius"/>
    </source>
</evidence>
<proteinExistence type="predicted"/>
<gene>
    <name evidence="2" type="ORF">PHLCEN_2v8732</name>
</gene>
<evidence type="ECO:0000313" key="2">
    <source>
        <dbReference type="EMBL" id="PSR76016.1"/>
    </source>
</evidence>
<feature type="transmembrane region" description="Helical" evidence="1">
    <location>
        <begin position="48"/>
        <end position="68"/>
    </location>
</feature>
<evidence type="ECO:0000313" key="3">
    <source>
        <dbReference type="Proteomes" id="UP000186601"/>
    </source>
</evidence>
<protein>
    <submittedName>
        <fullName evidence="2">Uncharacterized protein</fullName>
    </submittedName>
</protein>
<comment type="caution">
    <text evidence="2">The sequence shown here is derived from an EMBL/GenBank/DDBJ whole genome shotgun (WGS) entry which is preliminary data.</text>
</comment>
<feature type="non-terminal residue" evidence="2">
    <location>
        <position position="1"/>
    </location>
</feature>
<dbReference type="Proteomes" id="UP000186601">
    <property type="component" value="Unassembled WGS sequence"/>
</dbReference>
<reference evidence="2 3" key="1">
    <citation type="submission" date="2018-02" db="EMBL/GenBank/DDBJ databases">
        <title>Genome sequence of the basidiomycete white-rot fungus Phlebia centrifuga.</title>
        <authorList>
            <person name="Granchi Z."/>
            <person name="Peng M."/>
            <person name="de Vries R.P."/>
            <person name="Hilden K."/>
            <person name="Makela M.R."/>
            <person name="Grigoriev I."/>
            <person name="Riley R."/>
        </authorList>
    </citation>
    <scope>NUCLEOTIDE SEQUENCE [LARGE SCALE GENOMIC DNA]</scope>
    <source>
        <strain evidence="2 3">FBCC195</strain>
    </source>
</reference>
<keyword evidence="1" id="KW-0472">Membrane</keyword>
<dbReference type="AlphaFoldDB" id="A0A1U7KF31"/>
<sequence length="92" mass="10310">VFEDQSQPVILGGQLPSLAVHAIANWPYCHSSFKLCLQVLYLSNWNPMTLTGVYVATGSYAVWLLGLTKVREESLMGKVTNIVRYLWYSGKS</sequence>
<keyword evidence="1" id="KW-1133">Transmembrane helix</keyword>
<keyword evidence="3" id="KW-1185">Reference proteome</keyword>
<keyword evidence="1" id="KW-0812">Transmembrane</keyword>
<accession>A0A1U7KF31</accession>
<organism evidence="2 3">
    <name type="scientific">Hermanssonia centrifuga</name>
    <dbReference type="NCBI Taxonomy" id="98765"/>
    <lineage>
        <taxon>Eukaryota</taxon>
        <taxon>Fungi</taxon>
        <taxon>Dikarya</taxon>
        <taxon>Basidiomycota</taxon>
        <taxon>Agaricomycotina</taxon>
        <taxon>Agaricomycetes</taxon>
        <taxon>Polyporales</taxon>
        <taxon>Meruliaceae</taxon>
        <taxon>Hermanssonia</taxon>
    </lineage>
</organism>
<name>A0A1U7KF31_9APHY</name>